<accession>A0AAD9HSB3</accession>
<dbReference type="EMBL" id="MU842825">
    <property type="protein sequence ID" value="KAK2033039.1"/>
    <property type="molecule type" value="Genomic_DNA"/>
</dbReference>
<feature type="region of interest" description="Disordered" evidence="1">
    <location>
        <begin position="36"/>
        <end position="55"/>
    </location>
</feature>
<proteinExistence type="predicted"/>
<dbReference type="Proteomes" id="UP001232148">
    <property type="component" value="Unassembled WGS sequence"/>
</dbReference>
<evidence type="ECO:0000313" key="3">
    <source>
        <dbReference type="Proteomes" id="UP001232148"/>
    </source>
</evidence>
<evidence type="ECO:0000313" key="2">
    <source>
        <dbReference type="EMBL" id="KAK2033039.1"/>
    </source>
</evidence>
<organism evidence="2 3">
    <name type="scientific">Colletotrichum zoysiae</name>
    <dbReference type="NCBI Taxonomy" id="1216348"/>
    <lineage>
        <taxon>Eukaryota</taxon>
        <taxon>Fungi</taxon>
        <taxon>Dikarya</taxon>
        <taxon>Ascomycota</taxon>
        <taxon>Pezizomycotina</taxon>
        <taxon>Sordariomycetes</taxon>
        <taxon>Hypocreomycetidae</taxon>
        <taxon>Glomerellales</taxon>
        <taxon>Glomerellaceae</taxon>
        <taxon>Colletotrichum</taxon>
        <taxon>Colletotrichum graminicola species complex</taxon>
    </lineage>
</organism>
<dbReference type="AlphaFoldDB" id="A0AAD9HSB3"/>
<gene>
    <name evidence="2" type="ORF">LX32DRAFT_129225</name>
</gene>
<feature type="region of interest" description="Disordered" evidence="1">
    <location>
        <begin position="157"/>
        <end position="191"/>
    </location>
</feature>
<feature type="region of interest" description="Disordered" evidence="1">
    <location>
        <begin position="113"/>
        <end position="144"/>
    </location>
</feature>
<reference evidence="2" key="1">
    <citation type="submission" date="2021-06" db="EMBL/GenBank/DDBJ databases">
        <title>Comparative genomics, transcriptomics and evolutionary studies reveal genomic signatures of adaptation to plant cell wall in hemibiotrophic fungi.</title>
        <authorList>
            <consortium name="DOE Joint Genome Institute"/>
            <person name="Baroncelli R."/>
            <person name="Diaz J.F."/>
            <person name="Benocci T."/>
            <person name="Peng M."/>
            <person name="Battaglia E."/>
            <person name="Haridas S."/>
            <person name="Andreopoulos W."/>
            <person name="Labutti K."/>
            <person name="Pangilinan J."/>
            <person name="Floch G.L."/>
            <person name="Makela M.R."/>
            <person name="Henrissat B."/>
            <person name="Grigoriev I.V."/>
            <person name="Crouch J.A."/>
            <person name="De Vries R.P."/>
            <person name="Sukno S.A."/>
            <person name="Thon M.R."/>
        </authorList>
    </citation>
    <scope>NUCLEOTIDE SEQUENCE</scope>
    <source>
        <strain evidence="2">MAFF235873</strain>
    </source>
</reference>
<sequence length="209" mass="23480">MILLIDCAAHSLFFQPTVKEYGYKYPYMRWREAPAEKRRTGHTNGGGIRKGLPGRQDIRAKSWGSTCQTFPAITCMDWNRRDEQASNLTCAGSHQLPVGVCDAYWVLTAKTPVRSHSGSSGRRYSVQASKQTRPDRHPIGPSIHPSSCCYRVPATTSLQAQTQPSPPCEDEEGEGGRRSKKWTERPSIHRQFGVPKPTLRLVYRSPCSF</sequence>
<comment type="caution">
    <text evidence="2">The sequence shown here is derived from an EMBL/GenBank/DDBJ whole genome shotgun (WGS) entry which is preliminary data.</text>
</comment>
<feature type="compositionally biased region" description="Low complexity" evidence="1">
    <location>
        <begin position="114"/>
        <end position="125"/>
    </location>
</feature>
<feature type="compositionally biased region" description="Basic and acidic residues" evidence="1">
    <location>
        <begin position="174"/>
        <end position="187"/>
    </location>
</feature>
<evidence type="ECO:0000256" key="1">
    <source>
        <dbReference type="SAM" id="MobiDB-lite"/>
    </source>
</evidence>
<protein>
    <submittedName>
        <fullName evidence="2">Uncharacterized protein</fullName>
    </submittedName>
</protein>
<keyword evidence="3" id="KW-1185">Reference proteome</keyword>
<name>A0AAD9HSB3_9PEZI</name>